<dbReference type="AlphaFoldDB" id="A0A2C9CHC1"/>
<gene>
    <name evidence="1" type="ORF">KSMBR1_1648</name>
</gene>
<dbReference type="Pfam" id="PF14236">
    <property type="entry name" value="DruA"/>
    <property type="match status" value="1"/>
</dbReference>
<organism evidence="1 2">
    <name type="scientific">Kuenenia stuttgartiensis</name>
    <dbReference type="NCBI Taxonomy" id="174633"/>
    <lineage>
        <taxon>Bacteria</taxon>
        <taxon>Pseudomonadati</taxon>
        <taxon>Planctomycetota</taxon>
        <taxon>Candidatus Brocadiia</taxon>
        <taxon>Candidatus Brocadiales</taxon>
        <taxon>Candidatus Brocadiaceae</taxon>
        <taxon>Candidatus Kuenenia</taxon>
    </lineage>
</organism>
<dbReference type="Proteomes" id="UP000221734">
    <property type="component" value="Chromosome Kuenenia_stuttgartiensis_MBR1"/>
</dbReference>
<evidence type="ECO:0000313" key="2">
    <source>
        <dbReference type="Proteomes" id="UP000221734"/>
    </source>
</evidence>
<dbReference type="EMBL" id="LT934425">
    <property type="protein sequence ID" value="SOH04147.1"/>
    <property type="molecule type" value="Genomic_DNA"/>
</dbReference>
<keyword evidence="2" id="KW-1185">Reference proteome</keyword>
<proteinExistence type="predicted"/>
<name>A0A2C9CHC1_KUEST</name>
<reference evidence="2" key="1">
    <citation type="submission" date="2017-10" db="EMBL/GenBank/DDBJ databases">
        <authorList>
            <person name="Frank J."/>
        </authorList>
    </citation>
    <scope>NUCLEOTIDE SEQUENCE [LARGE SCALE GENOMIC DNA]</scope>
</reference>
<sequence>MESGSTRPVDRVGCVDPREGFTHDCEQRAILVLQNIRVKNLASRVLSLCARRIRVDFLEPYNYEPVLFETFVEKGRYSGVCYRAANWLYLGDTKGRGKLDRYHMQGVPVKAVFVYPLVCNPRQSLAEVVQ</sequence>
<accession>A0A2C9CHC1</accession>
<dbReference type="InterPro" id="IPR025639">
    <property type="entry name" value="DruA"/>
</dbReference>
<dbReference type="KEGG" id="kst:KSMBR1_1648"/>
<protein>
    <submittedName>
        <fullName evidence="1">Uncharacterized protein</fullName>
    </submittedName>
</protein>
<dbReference type="RefSeq" id="WP_099324879.1">
    <property type="nucleotide sequence ID" value="NZ_LT934425.1"/>
</dbReference>
<evidence type="ECO:0000313" key="1">
    <source>
        <dbReference type="EMBL" id="SOH04147.1"/>
    </source>
</evidence>